<dbReference type="Proteomes" id="UP000076842">
    <property type="component" value="Unassembled WGS sequence"/>
</dbReference>
<dbReference type="STRING" id="1353952.A0A165GUV0"/>
<keyword evidence="11" id="KW-0472">Membrane</keyword>
<evidence type="ECO:0000256" key="8">
    <source>
        <dbReference type="ARBA" id="ARBA00023033"/>
    </source>
</evidence>
<organism evidence="12 13">
    <name type="scientific">Calocera cornea HHB12733</name>
    <dbReference type="NCBI Taxonomy" id="1353952"/>
    <lineage>
        <taxon>Eukaryota</taxon>
        <taxon>Fungi</taxon>
        <taxon>Dikarya</taxon>
        <taxon>Basidiomycota</taxon>
        <taxon>Agaricomycotina</taxon>
        <taxon>Dacrymycetes</taxon>
        <taxon>Dacrymycetales</taxon>
        <taxon>Dacrymycetaceae</taxon>
        <taxon>Calocera</taxon>
    </lineage>
</organism>
<dbReference type="Gene3D" id="1.10.630.10">
    <property type="entry name" value="Cytochrome P450"/>
    <property type="match status" value="1"/>
</dbReference>
<dbReference type="InterPro" id="IPR036396">
    <property type="entry name" value="Cyt_P450_sf"/>
</dbReference>
<accession>A0A165GUV0</accession>
<protein>
    <submittedName>
        <fullName evidence="12">Cytochrome P450</fullName>
    </submittedName>
</protein>
<dbReference type="GO" id="GO:0020037">
    <property type="term" value="F:heme binding"/>
    <property type="evidence" value="ECO:0007669"/>
    <property type="project" value="InterPro"/>
</dbReference>
<keyword evidence="7 9" id="KW-0408">Iron</keyword>
<dbReference type="InterPro" id="IPR002401">
    <property type="entry name" value="Cyt_P450_E_grp-I"/>
</dbReference>
<keyword evidence="11" id="KW-0812">Transmembrane</keyword>
<comment type="pathway">
    <text evidence="2">Secondary metabolite biosynthesis.</text>
</comment>
<evidence type="ECO:0000256" key="1">
    <source>
        <dbReference type="ARBA" id="ARBA00001971"/>
    </source>
</evidence>
<dbReference type="Pfam" id="PF00067">
    <property type="entry name" value="p450"/>
    <property type="match status" value="1"/>
</dbReference>
<dbReference type="SUPFAM" id="SSF48264">
    <property type="entry name" value="Cytochrome P450"/>
    <property type="match status" value="1"/>
</dbReference>
<evidence type="ECO:0000256" key="11">
    <source>
        <dbReference type="SAM" id="Phobius"/>
    </source>
</evidence>
<evidence type="ECO:0000313" key="12">
    <source>
        <dbReference type="EMBL" id="KZT58509.1"/>
    </source>
</evidence>
<comment type="similarity">
    <text evidence="3 10">Belongs to the cytochrome P450 family.</text>
</comment>
<dbReference type="CDD" id="cd11065">
    <property type="entry name" value="CYP64-like"/>
    <property type="match status" value="1"/>
</dbReference>
<evidence type="ECO:0000256" key="7">
    <source>
        <dbReference type="ARBA" id="ARBA00023004"/>
    </source>
</evidence>
<gene>
    <name evidence="12" type="ORF">CALCODRAFT_468215</name>
</gene>
<dbReference type="GO" id="GO:0004497">
    <property type="term" value="F:monooxygenase activity"/>
    <property type="evidence" value="ECO:0007669"/>
    <property type="project" value="UniProtKB-KW"/>
</dbReference>
<sequence>MTPESIPLSARFQIGIAFLLIVAAWIWHGKRSSARLPPGPNPLPIIGNIGLPKDTLSSFKNWADQYGDIMTLRIMGKNILILNSKAAADELLEKRSSSTYARPVYTMAHEIVGTKHFPSQTSDPATHKTYRRMLAMSLSPRASEAYRPTQMLEIRKAVMDMLNEADNYVAAIQRAVASIALQIAYGYDINKEDDGLIKKIQRMMHIIVEVQIPGRFLVDVIPALKYLPTWIPGMKFKRDGELWAAQIREVEQIPFDRVKRDMAAGTAKPSLVSTLLEQSSAVDEEKWIKMVAGALYNAGAETTSAAIQNFLAAIVMFPDVQKKAQRELDAVIGRDRPPTIEDRAHLPYCSAVVHETLRWQPVTPGAIPHVFVHDEEFMGYRIPKGTVTLANVWAMSRNATEYPDPEIFKPERFLEADKHGAENVERFRVGFGFGRRVCPGIALAEASLFAAVVSILWTCNISPPSSGSSAKPQEIEMRFGNTLRIHRPDPFPIHVNPRFLGAVELIRDTIRD</sequence>
<keyword evidence="11" id="KW-1133">Transmembrane helix</keyword>
<dbReference type="PANTHER" id="PTHR46300">
    <property type="entry name" value="P450, PUTATIVE (EUROFUNG)-RELATED-RELATED"/>
    <property type="match status" value="1"/>
</dbReference>
<keyword evidence="4 9" id="KW-0349">Heme</keyword>
<dbReference type="OrthoDB" id="2789670at2759"/>
<dbReference type="GO" id="GO:0016705">
    <property type="term" value="F:oxidoreductase activity, acting on paired donors, with incorporation or reduction of molecular oxygen"/>
    <property type="evidence" value="ECO:0007669"/>
    <property type="project" value="InterPro"/>
</dbReference>
<evidence type="ECO:0000256" key="4">
    <source>
        <dbReference type="ARBA" id="ARBA00022617"/>
    </source>
</evidence>
<dbReference type="InterPro" id="IPR017972">
    <property type="entry name" value="Cyt_P450_CS"/>
</dbReference>
<reference evidence="12 13" key="1">
    <citation type="journal article" date="2016" name="Mol. Biol. Evol.">
        <title>Comparative Genomics of Early-Diverging Mushroom-Forming Fungi Provides Insights into the Origins of Lignocellulose Decay Capabilities.</title>
        <authorList>
            <person name="Nagy L.G."/>
            <person name="Riley R."/>
            <person name="Tritt A."/>
            <person name="Adam C."/>
            <person name="Daum C."/>
            <person name="Floudas D."/>
            <person name="Sun H."/>
            <person name="Yadav J.S."/>
            <person name="Pangilinan J."/>
            <person name="Larsson K.H."/>
            <person name="Matsuura K."/>
            <person name="Barry K."/>
            <person name="Labutti K."/>
            <person name="Kuo R."/>
            <person name="Ohm R.A."/>
            <person name="Bhattacharya S.S."/>
            <person name="Shirouzu T."/>
            <person name="Yoshinaga Y."/>
            <person name="Martin F.M."/>
            <person name="Grigoriev I.V."/>
            <person name="Hibbett D.S."/>
        </authorList>
    </citation>
    <scope>NUCLEOTIDE SEQUENCE [LARGE SCALE GENOMIC DNA]</scope>
    <source>
        <strain evidence="12 13">HHB12733</strain>
    </source>
</reference>
<proteinExistence type="inferred from homology"/>
<dbReference type="PANTHER" id="PTHR46300:SF7">
    <property type="entry name" value="P450, PUTATIVE (EUROFUNG)-RELATED"/>
    <property type="match status" value="1"/>
</dbReference>
<evidence type="ECO:0000256" key="3">
    <source>
        <dbReference type="ARBA" id="ARBA00010617"/>
    </source>
</evidence>
<dbReference type="InterPro" id="IPR050364">
    <property type="entry name" value="Cytochrome_P450_fung"/>
</dbReference>
<comment type="cofactor">
    <cofactor evidence="1 9">
        <name>heme</name>
        <dbReference type="ChEBI" id="CHEBI:30413"/>
    </cofactor>
</comment>
<keyword evidence="5 9" id="KW-0479">Metal-binding</keyword>
<evidence type="ECO:0000256" key="6">
    <source>
        <dbReference type="ARBA" id="ARBA00023002"/>
    </source>
</evidence>
<evidence type="ECO:0000313" key="13">
    <source>
        <dbReference type="Proteomes" id="UP000076842"/>
    </source>
</evidence>
<dbReference type="PRINTS" id="PR00463">
    <property type="entry name" value="EP450I"/>
</dbReference>
<evidence type="ECO:0000256" key="5">
    <source>
        <dbReference type="ARBA" id="ARBA00022723"/>
    </source>
</evidence>
<dbReference type="PROSITE" id="PS00086">
    <property type="entry name" value="CYTOCHROME_P450"/>
    <property type="match status" value="1"/>
</dbReference>
<keyword evidence="13" id="KW-1185">Reference proteome</keyword>
<name>A0A165GUV0_9BASI</name>
<dbReference type="AlphaFoldDB" id="A0A165GUV0"/>
<dbReference type="PRINTS" id="PR00385">
    <property type="entry name" value="P450"/>
</dbReference>
<dbReference type="EMBL" id="KV423950">
    <property type="protein sequence ID" value="KZT58509.1"/>
    <property type="molecule type" value="Genomic_DNA"/>
</dbReference>
<keyword evidence="8 10" id="KW-0503">Monooxygenase</keyword>
<dbReference type="InterPro" id="IPR001128">
    <property type="entry name" value="Cyt_P450"/>
</dbReference>
<feature type="transmembrane region" description="Helical" evidence="11">
    <location>
        <begin position="6"/>
        <end position="27"/>
    </location>
</feature>
<evidence type="ECO:0000256" key="9">
    <source>
        <dbReference type="PIRSR" id="PIRSR602401-1"/>
    </source>
</evidence>
<evidence type="ECO:0000256" key="10">
    <source>
        <dbReference type="RuleBase" id="RU000461"/>
    </source>
</evidence>
<dbReference type="InParanoid" id="A0A165GUV0"/>
<keyword evidence="6 10" id="KW-0560">Oxidoreductase</keyword>
<evidence type="ECO:0000256" key="2">
    <source>
        <dbReference type="ARBA" id="ARBA00005179"/>
    </source>
</evidence>
<feature type="binding site" description="axial binding residue" evidence="9">
    <location>
        <position position="438"/>
    </location>
    <ligand>
        <name>heme</name>
        <dbReference type="ChEBI" id="CHEBI:30413"/>
    </ligand>
    <ligandPart>
        <name>Fe</name>
        <dbReference type="ChEBI" id="CHEBI:18248"/>
    </ligandPart>
</feature>
<dbReference type="GO" id="GO:0005506">
    <property type="term" value="F:iron ion binding"/>
    <property type="evidence" value="ECO:0007669"/>
    <property type="project" value="InterPro"/>
</dbReference>